<keyword evidence="2" id="KW-1185">Reference proteome</keyword>
<evidence type="ECO:0000313" key="2">
    <source>
        <dbReference type="Proteomes" id="UP000292052"/>
    </source>
</evidence>
<sequence>MEPQNAEVIREYEIKNHYYCDLCKLFFAPTVRGLKFHFSGDMVQHKPYASCFYCQGDVYEYKINNQRKFYHNCQDFRKDTAEKDEQ</sequence>
<dbReference type="OrthoDB" id="6664046at2759"/>
<dbReference type="AlphaFoldDB" id="A0A482V819"/>
<dbReference type="EMBL" id="QDEB01129062">
    <property type="protein sequence ID" value="RZB39349.1"/>
    <property type="molecule type" value="Genomic_DNA"/>
</dbReference>
<protein>
    <submittedName>
        <fullName evidence="1">Uncharacterized protein</fullName>
    </submittedName>
</protein>
<proteinExistence type="predicted"/>
<organism evidence="1 2">
    <name type="scientific">Asbolus verrucosus</name>
    <name type="common">Desert ironclad beetle</name>
    <dbReference type="NCBI Taxonomy" id="1661398"/>
    <lineage>
        <taxon>Eukaryota</taxon>
        <taxon>Metazoa</taxon>
        <taxon>Ecdysozoa</taxon>
        <taxon>Arthropoda</taxon>
        <taxon>Hexapoda</taxon>
        <taxon>Insecta</taxon>
        <taxon>Pterygota</taxon>
        <taxon>Neoptera</taxon>
        <taxon>Endopterygota</taxon>
        <taxon>Coleoptera</taxon>
        <taxon>Polyphaga</taxon>
        <taxon>Cucujiformia</taxon>
        <taxon>Tenebrionidae</taxon>
        <taxon>Pimeliinae</taxon>
        <taxon>Asbolus</taxon>
    </lineage>
</organism>
<comment type="caution">
    <text evidence="1">The sequence shown here is derived from an EMBL/GenBank/DDBJ whole genome shotgun (WGS) entry which is preliminary data.</text>
</comment>
<evidence type="ECO:0000313" key="1">
    <source>
        <dbReference type="EMBL" id="RZB39349.1"/>
    </source>
</evidence>
<name>A0A482V819_ASBVE</name>
<gene>
    <name evidence="1" type="ORF">BDFB_005094</name>
</gene>
<accession>A0A482V819</accession>
<dbReference type="Proteomes" id="UP000292052">
    <property type="component" value="Unassembled WGS sequence"/>
</dbReference>
<reference evidence="1 2" key="1">
    <citation type="submission" date="2017-03" db="EMBL/GenBank/DDBJ databases">
        <title>Genome of the blue death feigning beetle - Asbolus verrucosus.</title>
        <authorList>
            <person name="Rider S.D."/>
        </authorList>
    </citation>
    <scope>NUCLEOTIDE SEQUENCE [LARGE SCALE GENOMIC DNA]</scope>
    <source>
        <strain evidence="1">Butters</strain>
        <tissue evidence="1">Head and leg muscle</tissue>
    </source>
</reference>